<dbReference type="InterPro" id="IPR009057">
    <property type="entry name" value="Homeodomain-like_sf"/>
</dbReference>
<dbReference type="GO" id="GO:0097367">
    <property type="term" value="F:carbohydrate derivative binding"/>
    <property type="evidence" value="ECO:0007669"/>
    <property type="project" value="InterPro"/>
</dbReference>
<evidence type="ECO:0000256" key="1">
    <source>
        <dbReference type="ARBA" id="ARBA00023015"/>
    </source>
</evidence>
<keyword evidence="7" id="KW-1185">Reference proteome</keyword>
<dbReference type="SUPFAM" id="SSF46689">
    <property type="entry name" value="Homeodomain-like"/>
    <property type="match status" value="1"/>
</dbReference>
<sequence length="289" mass="31565">MYQEATVSSKILLSHDRFSDSERRIADFILSDDEQVSSLMASEIAQKCNTSNTTVSRFVHTLGYESFAQLRLALSREEVSRQAPREGAGRISLEDVATSMRCILEEKVLEIQDTVANLDPKEVEAAARLIQASGTVLLVGVGTSLSVAQMAAVKLTHVGVRAVSPPSSDAATVLTQLLSDADCIVFVSNSGESRRLNTIMDEAIDSAIPTVVITGDDKASLAQRADHVLAVTSRDRMLAGDFSFSYMSINLVLEMLVLLLFHDSVDAEEYLRMFNKSFALDKQPEEGRN</sequence>
<dbReference type="InterPro" id="IPR046348">
    <property type="entry name" value="SIS_dom_sf"/>
</dbReference>
<dbReference type="InterPro" id="IPR047640">
    <property type="entry name" value="RpiR-like"/>
</dbReference>
<dbReference type="Pfam" id="PF01380">
    <property type="entry name" value="SIS"/>
    <property type="match status" value="1"/>
</dbReference>
<dbReference type="eggNOG" id="COG1737">
    <property type="taxonomic scope" value="Bacteria"/>
</dbReference>
<dbReference type="GO" id="GO:0003700">
    <property type="term" value="F:DNA-binding transcription factor activity"/>
    <property type="evidence" value="ECO:0007669"/>
    <property type="project" value="InterPro"/>
</dbReference>
<dbReference type="CDD" id="cd05013">
    <property type="entry name" value="SIS_RpiR"/>
    <property type="match status" value="1"/>
</dbReference>
<evidence type="ECO:0000313" key="7">
    <source>
        <dbReference type="Proteomes" id="UP000006851"/>
    </source>
</evidence>
<evidence type="ECO:0000313" key="6">
    <source>
        <dbReference type="EMBL" id="AEB06664.1"/>
    </source>
</evidence>
<dbReference type="Gene3D" id="3.40.50.10490">
    <property type="entry name" value="Glucose-6-phosphate isomerase like protein, domain 1"/>
    <property type="match status" value="1"/>
</dbReference>
<evidence type="ECO:0000256" key="2">
    <source>
        <dbReference type="ARBA" id="ARBA00023125"/>
    </source>
</evidence>
<dbReference type="AlphaFoldDB" id="F2NBC8"/>
<keyword evidence="3" id="KW-0804">Transcription</keyword>
<reference evidence="7" key="1">
    <citation type="journal article" date="2013" name="Stand. Genomic Sci.">
        <title>Complete genome sequence of Coriobacterium glomerans type strain (PW2(T)) from the midgut of Pyrrhocoris apterus L. (red soldier bug).</title>
        <authorList>
            <person name="Stackebrandt E."/>
            <person name="Zeytun A."/>
            <person name="Lapidus A."/>
            <person name="Nolan M."/>
            <person name="Lucas S."/>
            <person name="Hammon N."/>
            <person name="Deshpande S."/>
            <person name="Cheng J.F."/>
            <person name="Tapia R."/>
            <person name="Goodwin L.A."/>
            <person name="Pitluck S."/>
            <person name="Liolios K."/>
            <person name="Pagani I."/>
            <person name="Ivanova N."/>
            <person name="Mavromatis K."/>
            <person name="Mikhailova N."/>
            <person name="Huntemann M."/>
            <person name="Pati A."/>
            <person name="Chen A."/>
            <person name="Palaniappan K."/>
            <person name="Chang Y.J."/>
            <person name="Land M."/>
            <person name="Hauser L."/>
            <person name="Rohde M."/>
            <person name="Pukall R."/>
            <person name="Goker M."/>
            <person name="Detter J.C."/>
            <person name="Woyke T."/>
            <person name="Bristow J."/>
            <person name="Eisen J.A."/>
            <person name="Markowitz V."/>
            <person name="Hugenholtz P."/>
            <person name="Kyrpides N.C."/>
            <person name="Klenk H.P."/>
        </authorList>
    </citation>
    <scope>NUCLEOTIDE SEQUENCE</scope>
    <source>
        <strain evidence="7">ATCC 49209 / DSM 20642 / JCM 10262 / PW2</strain>
    </source>
</reference>
<organism evidence="6 7">
    <name type="scientific">Coriobacterium glomerans (strain ATCC 49209 / DSM 20642 / JCM 10262 / PW2)</name>
    <dbReference type="NCBI Taxonomy" id="700015"/>
    <lineage>
        <taxon>Bacteria</taxon>
        <taxon>Bacillati</taxon>
        <taxon>Actinomycetota</taxon>
        <taxon>Coriobacteriia</taxon>
        <taxon>Coriobacteriales</taxon>
        <taxon>Coriobacteriaceae</taxon>
        <taxon>Coriobacterium</taxon>
    </lineage>
</organism>
<feature type="domain" description="SIS" evidence="5">
    <location>
        <begin position="126"/>
        <end position="266"/>
    </location>
</feature>
<protein>
    <submittedName>
        <fullName evidence="6">Transcriptional regulator, RpiR family</fullName>
    </submittedName>
</protein>
<dbReference type="STRING" id="700015.Corgl_0549"/>
<evidence type="ECO:0000256" key="3">
    <source>
        <dbReference type="ARBA" id="ARBA00023163"/>
    </source>
</evidence>
<dbReference type="PROSITE" id="PS51464">
    <property type="entry name" value="SIS"/>
    <property type="match status" value="1"/>
</dbReference>
<dbReference type="PANTHER" id="PTHR30514">
    <property type="entry name" value="GLUCOKINASE"/>
    <property type="match status" value="1"/>
</dbReference>
<proteinExistence type="predicted"/>
<dbReference type="RefSeq" id="WP_013708407.1">
    <property type="nucleotide sequence ID" value="NC_015389.1"/>
</dbReference>
<evidence type="ECO:0000259" key="5">
    <source>
        <dbReference type="PROSITE" id="PS51464"/>
    </source>
</evidence>
<dbReference type="InterPro" id="IPR001347">
    <property type="entry name" value="SIS_dom"/>
</dbReference>
<dbReference type="Gene3D" id="1.10.10.10">
    <property type="entry name" value="Winged helix-like DNA-binding domain superfamily/Winged helix DNA-binding domain"/>
    <property type="match status" value="1"/>
</dbReference>
<dbReference type="InterPro" id="IPR036388">
    <property type="entry name" value="WH-like_DNA-bd_sf"/>
</dbReference>
<dbReference type="PROSITE" id="PS51071">
    <property type="entry name" value="HTH_RPIR"/>
    <property type="match status" value="1"/>
</dbReference>
<accession>F2NBC8</accession>
<dbReference type="HOGENOM" id="CLU_055769_0_4_11"/>
<dbReference type="InterPro" id="IPR035472">
    <property type="entry name" value="RpiR-like_SIS"/>
</dbReference>
<dbReference type="Proteomes" id="UP000006851">
    <property type="component" value="Chromosome"/>
</dbReference>
<dbReference type="InterPro" id="IPR000281">
    <property type="entry name" value="HTH_RpiR"/>
</dbReference>
<dbReference type="PANTHER" id="PTHR30514:SF1">
    <property type="entry name" value="HTH-TYPE TRANSCRIPTIONAL REGULATOR HEXR-RELATED"/>
    <property type="match status" value="1"/>
</dbReference>
<dbReference type="OrthoDB" id="370421at2"/>
<evidence type="ECO:0000259" key="4">
    <source>
        <dbReference type="PROSITE" id="PS51071"/>
    </source>
</evidence>
<keyword evidence="1" id="KW-0805">Transcription regulation</keyword>
<dbReference type="SUPFAM" id="SSF53697">
    <property type="entry name" value="SIS domain"/>
    <property type="match status" value="1"/>
</dbReference>
<gene>
    <name evidence="6" type="ordered locus">Corgl_0549</name>
</gene>
<keyword evidence="2" id="KW-0238">DNA-binding</keyword>
<dbReference type="EMBL" id="CP002628">
    <property type="protein sequence ID" value="AEB06664.1"/>
    <property type="molecule type" value="Genomic_DNA"/>
</dbReference>
<dbReference type="Pfam" id="PF01418">
    <property type="entry name" value="HTH_6"/>
    <property type="match status" value="1"/>
</dbReference>
<dbReference type="GO" id="GO:0003677">
    <property type="term" value="F:DNA binding"/>
    <property type="evidence" value="ECO:0007669"/>
    <property type="project" value="UniProtKB-KW"/>
</dbReference>
<name>F2NBC8_CORGP</name>
<dbReference type="GO" id="GO:1901135">
    <property type="term" value="P:carbohydrate derivative metabolic process"/>
    <property type="evidence" value="ECO:0007669"/>
    <property type="project" value="InterPro"/>
</dbReference>
<dbReference type="KEGG" id="cgo:Corgl_0549"/>
<feature type="domain" description="HTH rpiR-type" evidence="4">
    <location>
        <begin position="5"/>
        <end position="81"/>
    </location>
</feature>